<feature type="compositionally biased region" description="Polar residues" evidence="1">
    <location>
        <begin position="99"/>
        <end position="108"/>
    </location>
</feature>
<dbReference type="RefSeq" id="XP_044725983.1">
    <property type="nucleotide sequence ID" value="XM_044859583.1"/>
</dbReference>
<feature type="region of interest" description="Disordered" evidence="1">
    <location>
        <begin position="20"/>
        <end position="158"/>
    </location>
</feature>
<evidence type="ECO:0000256" key="1">
    <source>
        <dbReference type="SAM" id="MobiDB-lite"/>
    </source>
</evidence>
<sequence>MKCTTVLLAAIASLTVAAPRRERPRNFMFPDDESLGPFREEDPLSPEEYIDTLRGKEIVPADPVPPNAGGQKETPCKTGGQKGASCKTGEQKEAPGKTPNGSLFSKTSPKPDENEQSYDDIEPAPLDFTPVYSPSSLNRKVPKVDGSENSNQNQTETT</sequence>
<feature type="compositionally biased region" description="Polar residues" evidence="1">
    <location>
        <begin position="147"/>
        <end position="158"/>
    </location>
</feature>
<comment type="caution">
    <text evidence="3">The sequence shown here is derived from an EMBL/GenBank/DDBJ whole genome shotgun (WGS) entry which is preliminary data.</text>
</comment>
<dbReference type="Proteomes" id="UP000824596">
    <property type="component" value="Unassembled WGS sequence"/>
</dbReference>
<evidence type="ECO:0000313" key="3">
    <source>
        <dbReference type="EMBL" id="KAH0968470.1"/>
    </source>
</evidence>
<feature type="chain" id="PRO_5040374353" evidence="2">
    <location>
        <begin position="18"/>
        <end position="158"/>
    </location>
</feature>
<accession>A0A9P8N7W9</accession>
<keyword evidence="2" id="KW-0732">Signal</keyword>
<name>A0A9P8N7W9_9HYPO</name>
<feature type="signal peptide" evidence="2">
    <location>
        <begin position="1"/>
        <end position="17"/>
    </location>
</feature>
<protein>
    <submittedName>
        <fullName evidence="3">Uncharacterized protein</fullName>
    </submittedName>
</protein>
<keyword evidence="4" id="KW-1185">Reference proteome</keyword>
<dbReference type="GeneID" id="68350241"/>
<evidence type="ECO:0000256" key="2">
    <source>
        <dbReference type="SAM" id="SignalP"/>
    </source>
</evidence>
<dbReference type="EMBL" id="JAIZPD010000001">
    <property type="protein sequence ID" value="KAH0968470.1"/>
    <property type="molecule type" value="Genomic_DNA"/>
</dbReference>
<gene>
    <name evidence="3" type="ORF">HRG_01112</name>
</gene>
<organism evidence="3 4">
    <name type="scientific">Hirsutella rhossiliensis</name>
    <dbReference type="NCBI Taxonomy" id="111463"/>
    <lineage>
        <taxon>Eukaryota</taxon>
        <taxon>Fungi</taxon>
        <taxon>Dikarya</taxon>
        <taxon>Ascomycota</taxon>
        <taxon>Pezizomycotina</taxon>
        <taxon>Sordariomycetes</taxon>
        <taxon>Hypocreomycetidae</taxon>
        <taxon>Hypocreales</taxon>
        <taxon>Ophiocordycipitaceae</taxon>
        <taxon>Hirsutella</taxon>
    </lineage>
</organism>
<reference evidence="3" key="1">
    <citation type="submission" date="2021-09" db="EMBL/GenBank/DDBJ databases">
        <title>A high-quality genome of the endoparasitic fungus Hirsutella rhossiliensis with a comparison of Hirsutella genomes reveals transposable elements contributing to genome size variation.</title>
        <authorList>
            <person name="Lin R."/>
            <person name="Jiao Y."/>
            <person name="Sun X."/>
            <person name="Ling J."/>
            <person name="Xie B."/>
            <person name="Cheng X."/>
        </authorList>
    </citation>
    <scope>NUCLEOTIDE SEQUENCE</scope>
    <source>
        <strain evidence="3">HR02</strain>
    </source>
</reference>
<evidence type="ECO:0000313" key="4">
    <source>
        <dbReference type="Proteomes" id="UP000824596"/>
    </source>
</evidence>
<dbReference type="AlphaFoldDB" id="A0A9P8N7W9"/>
<proteinExistence type="predicted"/>